<dbReference type="PROSITE" id="PS50821">
    <property type="entry name" value="PAZ"/>
    <property type="match status" value="1"/>
</dbReference>
<dbReference type="PROSITE" id="PS50822">
    <property type="entry name" value="PIWI"/>
    <property type="match status" value="1"/>
</dbReference>
<dbReference type="Pfam" id="PF08699">
    <property type="entry name" value="ArgoL1"/>
    <property type="match status" value="1"/>
</dbReference>
<dbReference type="InterPro" id="IPR036397">
    <property type="entry name" value="RNaseH_sf"/>
</dbReference>
<evidence type="ECO:0000259" key="3">
    <source>
        <dbReference type="PROSITE" id="PS50822"/>
    </source>
</evidence>
<dbReference type="SUPFAM" id="SSF53098">
    <property type="entry name" value="Ribonuclease H-like"/>
    <property type="match status" value="1"/>
</dbReference>
<dbReference type="InterPro" id="IPR003100">
    <property type="entry name" value="PAZ_dom"/>
</dbReference>
<dbReference type="Pfam" id="PF02170">
    <property type="entry name" value="PAZ"/>
    <property type="match status" value="1"/>
</dbReference>
<evidence type="ECO:0000313" key="5">
    <source>
        <dbReference type="Proteomes" id="UP001150266"/>
    </source>
</evidence>
<feature type="region of interest" description="Disordered" evidence="1">
    <location>
        <begin position="1"/>
        <end position="62"/>
    </location>
</feature>
<comment type="caution">
    <text evidence="4">The sequence shown here is derived from an EMBL/GenBank/DDBJ whole genome shotgun (WGS) entry which is preliminary data.</text>
</comment>
<keyword evidence="5" id="KW-1185">Reference proteome</keyword>
<proteinExistence type="predicted"/>
<dbReference type="Proteomes" id="UP001150266">
    <property type="component" value="Unassembled WGS sequence"/>
</dbReference>
<dbReference type="Gene3D" id="2.170.260.10">
    <property type="entry name" value="paz domain"/>
    <property type="match status" value="1"/>
</dbReference>
<reference evidence="4" key="1">
    <citation type="submission" date="2022-08" db="EMBL/GenBank/DDBJ databases">
        <title>A Global Phylogenomic Analysis of the Shiitake Genus Lentinula.</title>
        <authorList>
            <consortium name="DOE Joint Genome Institute"/>
            <person name="Sierra-Patev S."/>
            <person name="Min B."/>
            <person name="Naranjo-Ortiz M."/>
            <person name="Looney B."/>
            <person name="Konkel Z."/>
            <person name="Slot J.C."/>
            <person name="Sakamoto Y."/>
            <person name="Steenwyk J.L."/>
            <person name="Rokas A."/>
            <person name="Carro J."/>
            <person name="Camarero S."/>
            <person name="Ferreira P."/>
            <person name="Molpeceres G."/>
            <person name="Ruiz-Duenas F.J."/>
            <person name="Serrano A."/>
            <person name="Henrissat B."/>
            <person name="Drula E."/>
            <person name="Hughes K.W."/>
            <person name="Mata J.L."/>
            <person name="Ishikawa N.K."/>
            <person name="Vargas-Isla R."/>
            <person name="Ushijima S."/>
            <person name="Smith C.A."/>
            <person name="Ahrendt S."/>
            <person name="Andreopoulos W."/>
            <person name="He G."/>
            <person name="Labutti K."/>
            <person name="Lipzen A."/>
            <person name="Ng V."/>
            <person name="Riley R."/>
            <person name="Sandor L."/>
            <person name="Barry K."/>
            <person name="Martinez A.T."/>
            <person name="Xiao Y."/>
            <person name="Gibbons J.G."/>
            <person name="Terashima K."/>
            <person name="Grigoriev I.V."/>
            <person name="Hibbett D.S."/>
        </authorList>
    </citation>
    <scope>NUCLEOTIDE SEQUENCE</scope>
    <source>
        <strain evidence="4">JLM2183</strain>
    </source>
</reference>
<dbReference type="EMBL" id="JAOTPV010000006">
    <property type="protein sequence ID" value="KAJ4481136.1"/>
    <property type="molecule type" value="Genomic_DNA"/>
</dbReference>
<accession>A0A9W9AHN0</accession>
<dbReference type="PANTHER" id="PTHR22891">
    <property type="entry name" value="EUKARYOTIC TRANSLATION INITIATION FACTOR 2C"/>
    <property type="match status" value="1"/>
</dbReference>
<feature type="compositionally biased region" description="Basic and acidic residues" evidence="1">
    <location>
        <begin position="21"/>
        <end position="43"/>
    </location>
</feature>
<dbReference type="OrthoDB" id="10252740at2759"/>
<gene>
    <name evidence="4" type="ORF">J3R30DRAFT_3700721</name>
</gene>
<dbReference type="Pfam" id="PF02171">
    <property type="entry name" value="Piwi"/>
    <property type="match status" value="1"/>
</dbReference>
<dbReference type="Gene3D" id="3.40.50.2300">
    <property type="match status" value="1"/>
</dbReference>
<sequence length="964" mass="104720">MSYRGGGDRGGGGEGRGYSRGGDRGRGGPPRGDFRGGGGDRGRSRGRGRGGGGGGIFSPPNASSNIDLRLSANSQQALIRSFKTLSIKPNDLPLRPDFGTSGTAIKLRANFYPVKVPKGPLYEYNVTISPAAGTAPKRVKRRIFQLAEQTTDWIRQGLAGSVAHDYSSKLIAAMKLPDPLTIRVAFYEEGEPGPPAQGGKVYTLDIKFIQDIDTSSLLQHLAGKPQYKDYDIMPIVSALNLILYAHPSRPNHGGVMVGGNKFFWPGASPLPLGGGVEAMRGFFSSVRPSYNQLMVNVNVCTTAFYQADNLANALQIFLASSFGAQPTAFVKGLRVRTLHLGYRKSIKSVTNLTPRQHKFTLEDMGEVDVATYFRRSSSFFCSFRVNLISVISPPEYNITLNYPDLPLVDVGGQKQNLLPPEVCEILPNQPYKLKLNTDQTDKMLSIAARTPNVNANDINGAGLDRLGFRSQASPLGTFGVSIGTEMTVVPGRILEPPTLQYGGGGPSPMINDKASWNLRGVKFAVGAKISRWAVLVLQDNSRSDFKSANGPDLRATVEGLVRMCSTSGMTVSQGKQDPMIVACQLPQKLKSDPVREKAIGKISDAIRTLPGKPSFMLVMLSSSDKHIYSGLKHLCDVVLGIPTVCVQSFQVAKQNPQYYGNVALKINMKMGGVNHGLDTKSMRALNQVPTMLVGIDVTHPGPGSIKGTPSIAAVVASVDAKFAQYSTSMELQESKKEMVTNLASMMVERLKVFSSRNGNRLPARVLVYRDGVSEGQFNTVVSEEMPAIQAAFRKFATPNAPYNPKLTIVICGKRHHTRFYPMDEKNADNNGNPKPGTVVDQGVTAVYNFDFFLQAHGSLQGTARPTHYYVVHDEIGFIADELQTLTNAVSYMFSRATKAVSLVSPAYFADLACERGRCYIHKLLQGVTRVNINATNAEEQVAREAAELWGTGVHQILKDTMFYL</sequence>
<dbReference type="Pfam" id="PF16486">
    <property type="entry name" value="ArgoN"/>
    <property type="match status" value="1"/>
</dbReference>
<dbReference type="GO" id="GO:0003723">
    <property type="term" value="F:RNA binding"/>
    <property type="evidence" value="ECO:0007669"/>
    <property type="project" value="InterPro"/>
</dbReference>
<dbReference type="Pfam" id="PF16488">
    <property type="entry name" value="ArgoL2"/>
    <property type="match status" value="1"/>
</dbReference>
<dbReference type="SMART" id="SM01163">
    <property type="entry name" value="DUF1785"/>
    <property type="match status" value="1"/>
</dbReference>
<evidence type="ECO:0000256" key="1">
    <source>
        <dbReference type="SAM" id="MobiDB-lite"/>
    </source>
</evidence>
<dbReference type="InterPro" id="IPR012337">
    <property type="entry name" value="RNaseH-like_sf"/>
</dbReference>
<feature type="compositionally biased region" description="Gly residues" evidence="1">
    <location>
        <begin position="1"/>
        <end position="20"/>
    </location>
</feature>
<dbReference type="CDD" id="cd04657">
    <property type="entry name" value="Piwi_ago-like"/>
    <property type="match status" value="1"/>
</dbReference>
<dbReference type="AlphaFoldDB" id="A0A9W9AHN0"/>
<feature type="domain" description="Piwi" evidence="3">
    <location>
        <begin position="615"/>
        <end position="921"/>
    </location>
</feature>
<evidence type="ECO:0000313" key="4">
    <source>
        <dbReference type="EMBL" id="KAJ4481136.1"/>
    </source>
</evidence>
<evidence type="ECO:0000259" key="2">
    <source>
        <dbReference type="PROSITE" id="PS50821"/>
    </source>
</evidence>
<dbReference type="InterPro" id="IPR045246">
    <property type="entry name" value="Piwi_ago-like"/>
</dbReference>
<dbReference type="CDD" id="cd02846">
    <property type="entry name" value="PAZ_argonaute_like"/>
    <property type="match status" value="1"/>
</dbReference>
<protein>
    <submittedName>
        <fullName evidence="4">Argonaute-like protein</fullName>
    </submittedName>
</protein>
<dbReference type="InterPro" id="IPR032472">
    <property type="entry name" value="ArgoL2"/>
</dbReference>
<dbReference type="SUPFAM" id="SSF101690">
    <property type="entry name" value="PAZ domain"/>
    <property type="match status" value="1"/>
</dbReference>
<dbReference type="InterPro" id="IPR032474">
    <property type="entry name" value="Argonaute_N"/>
</dbReference>
<dbReference type="InterPro" id="IPR036085">
    <property type="entry name" value="PAZ_dom_sf"/>
</dbReference>
<dbReference type="Gene3D" id="3.30.420.10">
    <property type="entry name" value="Ribonuclease H-like superfamily/Ribonuclease H"/>
    <property type="match status" value="1"/>
</dbReference>
<organism evidence="4 5">
    <name type="scientific">Lentinula aciculospora</name>
    <dbReference type="NCBI Taxonomy" id="153920"/>
    <lineage>
        <taxon>Eukaryota</taxon>
        <taxon>Fungi</taxon>
        <taxon>Dikarya</taxon>
        <taxon>Basidiomycota</taxon>
        <taxon>Agaricomycotina</taxon>
        <taxon>Agaricomycetes</taxon>
        <taxon>Agaricomycetidae</taxon>
        <taxon>Agaricales</taxon>
        <taxon>Marasmiineae</taxon>
        <taxon>Omphalotaceae</taxon>
        <taxon>Lentinula</taxon>
    </lineage>
</organism>
<dbReference type="InterPro" id="IPR003165">
    <property type="entry name" value="Piwi"/>
</dbReference>
<feature type="domain" description="PAZ" evidence="2">
    <location>
        <begin position="312"/>
        <end position="427"/>
    </location>
</feature>
<dbReference type="InterPro" id="IPR014811">
    <property type="entry name" value="ArgoL1"/>
</dbReference>
<name>A0A9W9AHN0_9AGAR</name>
<dbReference type="SMART" id="SM00950">
    <property type="entry name" value="Piwi"/>
    <property type="match status" value="1"/>
</dbReference>